<dbReference type="AlphaFoldDB" id="A0A2G1UJV1"/>
<dbReference type="InterPro" id="IPR050921">
    <property type="entry name" value="T4SS_GSP_E_ATPase"/>
</dbReference>
<dbReference type="NCBIfam" id="TIGR01420">
    <property type="entry name" value="pilT_fam"/>
    <property type="match status" value="1"/>
</dbReference>
<dbReference type="Gene3D" id="3.40.50.300">
    <property type="entry name" value="P-loop containing nucleotide triphosphate hydrolases"/>
    <property type="match status" value="1"/>
</dbReference>
<dbReference type="Pfam" id="PF00437">
    <property type="entry name" value="T2SSE"/>
    <property type="match status" value="1"/>
</dbReference>
<comment type="caution">
    <text evidence="4">The sequence shown here is derived from an EMBL/GenBank/DDBJ whole genome shotgun (WGS) entry which is preliminary data.</text>
</comment>
<evidence type="ECO:0000313" key="5">
    <source>
        <dbReference type="Proteomes" id="UP000231409"/>
    </source>
</evidence>
<keyword evidence="5" id="KW-1185">Reference proteome</keyword>
<dbReference type="InterPro" id="IPR027417">
    <property type="entry name" value="P-loop_NTPase"/>
</dbReference>
<dbReference type="PANTHER" id="PTHR30486:SF12">
    <property type="entry name" value="TYPE IV PILUS ATPASE PILU"/>
    <property type="match status" value="1"/>
</dbReference>
<evidence type="ECO:0000256" key="2">
    <source>
        <dbReference type="SAM" id="MobiDB-lite"/>
    </source>
</evidence>
<proteinExistence type="inferred from homology"/>
<protein>
    <submittedName>
        <fullName evidence="4">Type IV pili twitching motility protein PilT</fullName>
    </submittedName>
</protein>
<dbReference type="EMBL" id="NTFH01000008">
    <property type="protein sequence ID" value="PHQ14781.1"/>
    <property type="molecule type" value="Genomic_DNA"/>
</dbReference>
<name>A0A2G1UJV1_9GAMM</name>
<dbReference type="GO" id="GO:0005524">
    <property type="term" value="F:ATP binding"/>
    <property type="evidence" value="ECO:0007669"/>
    <property type="project" value="InterPro"/>
</dbReference>
<dbReference type="Proteomes" id="UP000231409">
    <property type="component" value="Unassembled WGS sequence"/>
</dbReference>
<sequence>MTDVYSYLNALVERGGSDLFFSVGAPVNLKRDGELEPFDDVVLTNEQVRELAYQVMNAKQVEQFENTLEMNLGLGVPAIGRFRINVFFQRGEVAMVIRHISNHIPAIADLGLPEKLKELVMQDRGLILVVGNAGSGKSTTLASMIDYRNSNRSGHIICIEDPVEFIHQHKRSLVNQREVGLDTVSFEEALRNVLRESPDVIVIGEIRDRQTMQHALHYSETGHLVLATLHATSTVQAIERVVNLFPEDNRQQILGDISMNLAAIIGQRLLRGSRRKLLPAVELLLRTPFIVDLIERDELPQIKIAMSRSTEQGLQTFDQDLNRLRASGEISLDEALRNADSRTDMMLKSRLEDGQGHGDHPDFRVMGDDDN</sequence>
<dbReference type="GO" id="GO:0016887">
    <property type="term" value="F:ATP hydrolysis activity"/>
    <property type="evidence" value="ECO:0007669"/>
    <property type="project" value="InterPro"/>
</dbReference>
<dbReference type="PANTHER" id="PTHR30486">
    <property type="entry name" value="TWITCHING MOTILITY PROTEIN PILT"/>
    <property type="match status" value="1"/>
</dbReference>
<evidence type="ECO:0000256" key="1">
    <source>
        <dbReference type="ARBA" id="ARBA00006611"/>
    </source>
</evidence>
<dbReference type="InterPro" id="IPR001482">
    <property type="entry name" value="T2SS/T4SS_dom"/>
</dbReference>
<gene>
    <name evidence="4" type="ORF">CLH61_10510</name>
</gene>
<dbReference type="PROSITE" id="PS00662">
    <property type="entry name" value="T2SP_E"/>
    <property type="match status" value="1"/>
</dbReference>
<dbReference type="CDD" id="cd01131">
    <property type="entry name" value="PilT"/>
    <property type="match status" value="1"/>
</dbReference>
<organism evidence="4 5">
    <name type="scientific">Marinobacter profundi</name>
    <dbReference type="NCBI Taxonomy" id="2666256"/>
    <lineage>
        <taxon>Bacteria</taxon>
        <taxon>Pseudomonadati</taxon>
        <taxon>Pseudomonadota</taxon>
        <taxon>Gammaproteobacteria</taxon>
        <taxon>Pseudomonadales</taxon>
        <taxon>Marinobacteraceae</taxon>
        <taxon>Marinobacter</taxon>
    </lineage>
</organism>
<accession>A0A2G1UJV1</accession>
<evidence type="ECO:0000259" key="3">
    <source>
        <dbReference type="PROSITE" id="PS00662"/>
    </source>
</evidence>
<comment type="similarity">
    <text evidence="1">Belongs to the GSP E family.</text>
</comment>
<dbReference type="InterPro" id="IPR006321">
    <property type="entry name" value="PilT/PilU"/>
</dbReference>
<feature type="domain" description="Bacterial type II secretion system protein E" evidence="3">
    <location>
        <begin position="194"/>
        <end position="208"/>
    </location>
</feature>
<feature type="region of interest" description="Disordered" evidence="2">
    <location>
        <begin position="350"/>
        <end position="371"/>
    </location>
</feature>
<dbReference type="RefSeq" id="WP_099614698.1">
    <property type="nucleotide sequence ID" value="NZ_KZ319371.1"/>
</dbReference>
<dbReference type="SUPFAM" id="SSF52540">
    <property type="entry name" value="P-loop containing nucleoside triphosphate hydrolases"/>
    <property type="match status" value="1"/>
</dbReference>
<reference evidence="4 5" key="1">
    <citation type="submission" date="2017-09" db="EMBL/GenBank/DDBJ databases">
        <title>The draft genome sequences of Marinobacter sp. PWS21.</title>
        <authorList>
            <person name="Cao J."/>
        </authorList>
    </citation>
    <scope>NUCLEOTIDE SEQUENCE [LARGE SCALE GENOMIC DNA]</scope>
    <source>
        <strain evidence="4 5">PWS21</strain>
    </source>
</reference>
<dbReference type="Gene3D" id="3.30.450.90">
    <property type="match status" value="1"/>
</dbReference>
<evidence type="ECO:0000313" key="4">
    <source>
        <dbReference type="EMBL" id="PHQ14781.1"/>
    </source>
</evidence>